<gene>
    <name evidence="2" type="ORF">PbJCM13498_39440</name>
</gene>
<keyword evidence="1" id="KW-0812">Transmembrane</keyword>
<protein>
    <submittedName>
        <fullName evidence="2">Uncharacterized protein</fullName>
    </submittedName>
</protein>
<organism evidence="2 3">
    <name type="scientific">Prolixibacter bellariivorans</name>
    <dbReference type="NCBI Taxonomy" id="314319"/>
    <lineage>
        <taxon>Bacteria</taxon>
        <taxon>Pseudomonadati</taxon>
        <taxon>Bacteroidota</taxon>
        <taxon>Bacteroidia</taxon>
        <taxon>Marinilabiliales</taxon>
        <taxon>Prolixibacteraceae</taxon>
        <taxon>Prolixibacter</taxon>
    </lineage>
</organism>
<evidence type="ECO:0000256" key="1">
    <source>
        <dbReference type="SAM" id="Phobius"/>
    </source>
</evidence>
<keyword evidence="3" id="KW-1185">Reference proteome</keyword>
<feature type="transmembrane region" description="Helical" evidence="1">
    <location>
        <begin position="126"/>
        <end position="148"/>
    </location>
</feature>
<feature type="transmembrane region" description="Helical" evidence="1">
    <location>
        <begin position="12"/>
        <end position="37"/>
    </location>
</feature>
<comment type="caution">
    <text evidence="2">The sequence shown here is derived from an EMBL/GenBank/DDBJ whole genome shotgun (WGS) entry which is preliminary data.</text>
</comment>
<keyword evidence="1" id="KW-0472">Membrane</keyword>
<evidence type="ECO:0000313" key="2">
    <source>
        <dbReference type="EMBL" id="GET35081.1"/>
    </source>
</evidence>
<keyword evidence="1" id="KW-1133">Transmembrane helix</keyword>
<sequence length="150" mass="17300">MIEKLKIFKNKLSILMIVSFVVTYFGGQDAITSTILYNKLDLTNPIKFRIEDKYNKKENVQSFPDLNFKGKIIGTEDEKEIKVSKGDFDKHQIGQIIKVYKTESDEFMTDHEIDNQGIIQIGKTGFSFVFIPTIIFFSLGLFCLMVIIKK</sequence>
<dbReference type="EMBL" id="BLAX01000001">
    <property type="protein sequence ID" value="GET35081.1"/>
    <property type="molecule type" value="Genomic_DNA"/>
</dbReference>
<evidence type="ECO:0000313" key="3">
    <source>
        <dbReference type="Proteomes" id="UP000391834"/>
    </source>
</evidence>
<dbReference type="AlphaFoldDB" id="A0A5M4B5B0"/>
<dbReference type="Proteomes" id="UP000391834">
    <property type="component" value="Unassembled WGS sequence"/>
</dbReference>
<reference evidence="2 3" key="1">
    <citation type="submission" date="2019-10" db="EMBL/GenBank/DDBJ databases">
        <title>Prolixibacter strains distinguished by the presence of nitrate reductase genes were adept at nitrate-dependent anaerobic corrosion of metallic iron and carbon steel.</title>
        <authorList>
            <person name="Iino T."/>
            <person name="Shono N."/>
            <person name="Ito K."/>
            <person name="Nakamura R."/>
            <person name="Sueoka K."/>
            <person name="Harayama S."/>
            <person name="Ohkuma M."/>
        </authorList>
    </citation>
    <scope>NUCLEOTIDE SEQUENCE [LARGE SCALE GENOMIC DNA]</scope>
    <source>
        <strain evidence="2 3">JCM 13498</strain>
    </source>
</reference>
<dbReference type="OrthoDB" id="1495564at2"/>
<accession>A0A5M4B5B0</accession>
<name>A0A5M4B5B0_9BACT</name>
<proteinExistence type="predicted"/>
<dbReference type="RefSeq" id="WP_025865471.1">
    <property type="nucleotide sequence ID" value="NZ_BLAX01000001.1"/>
</dbReference>